<evidence type="ECO:0000313" key="1">
    <source>
        <dbReference type="EMBL" id="CCD42624.1"/>
    </source>
</evidence>
<dbReference type="AlphaFoldDB" id="G2XP18"/>
<dbReference type="EMBL" id="FQ790247">
    <property type="protein sequence ID" value="CCD42624.1"/>
    <property type="molecule type" value="Genomic_DNA"/>
</dbReference>
<dbReference type="HOGENOM" id="CLU_3050030_0_0_1"/>
<evidence type="ECO:0000313" key="2">
    <source>
        <dbReference type="Proteomes" id="UP000008177"/>
    </source>
</evidence>
<protein>
    <submittedName>
        <fullName evidence="1">Uncharacterized protein</fullName>
    </submittedName>
</protein>
<name>G2XP18_BOTF4</name>
<dbReference type="Proteomes" id="UP000008177">
    <property type="component" value="Unplaced contigs"/>
</dbReference>
<accession>G2XP18</accession>
<sequence>MKYADGHEICDLSKELNKCPYRKQQVSRHGFTFRNKMIEWVLESILEDPMILQE</sequence>
<proteinExistence type="predicted"/>
<organism evidence="1 2">
    <name type="scientific">Botryotinia fuckeliana (strain T4)</name>
    <name type="common">Noble rot fungus</name>
    <name type="synonym">Botrytis cinerea</name>
    <dbReference type="NCBI Taxonomy" id="999810"/>
    <lineage>
        <taxon>Eukaryota</taxon>
        <taxon>Fungi</taxon>
        <taxon>Dikarya</taxon>
        <taxon>Ascomycota</taxon>
        <taxon>Pezizomycotina</taxon>
        <taxon>Leotiomycetes</taxon>
        <taxon>Helotiales</taxon>
        <taxon>Sclerotiniaceae</taxon>
        <taxon>Botrytis</taxon>
    </lineage>
</organism>
<gene>
    <name evidence="1" type="ORF">BofuT4_uP074260.1</name>
</gene>
<dbReference type="InParanoid" id="G2XP18"/>
<reference evidence="2" key="1">
    <citation type="journal article" date="2011" name="PLoS Genet.">
        <title>Genomic analysis of the necrotrophic fungal pathogens Sclerotinia sclerotiorum and Botrytis cinerea.</title>
        <authorList>
            <person name="Amselem J."/>
            <person name="Cuomo C.A."/>
            <person name="van Kan J.A."/>
            <person name="Viaud M."/>
            <person name="Benito E.P."/>
            <person name="Couloux A."/>
            <person name="Coutinho P.M."/>
            <person name="de Vries R.P."/>
            <person name="Dyer P.S."/>
            <person name="Fillinger S."/>
            <person name="Fournier E."/>
            <person name="Gout L."/>
            <person name="Hahn M."/>
            <person name="Kohn L."/>
            <person name="Lapalu N."/>
            <person name="Plummer K.M."/>
            <person name="Pradier J.M."/>
            <person name="Quevillon E."/>
            <person name="Sharon A."/>
            <person name="Simon A."/>
            <person name="ten Have A."/>
            <person name="Tudzynski B."/>
            <person name="Tudzynski P."/>
            <person name="Wincker P."/>
            <person name="Andrew M."/>
            <person name="Anthouard V."/>
            <person name="Beever R.E."/>
            <person name="Beffa R."/>
            <person name="Benoit I."/>
            <person name="Bouzid O."/>
            <person name="Brault B."/>
            <person name="Chen Z."/>
            <person name="Choquer M."/>
            <person name="Collemare J."/>
            <person name="Cotton P."/>
            <person name="Danchin E.G."/>
            <person name="Da Silva C."/>
            <person name="Gautier A."/>
            <person name="Giraud C."/>
            <person name="Giraud T."/>
            <person name="Gonzalez C."/>
            <person name="Grossetete S."/>
            <person name="Guldener U."/>
            <person name="Henrissat B."/>
            <person name="Howlett B.J."/>
            <person name="Kodira C."/>
            <person name="Kretschmer M."/>
            <person name="Lappartient A."/>
            <person name="Leroch M."/>
            <person name="Levis C."/>
            <person name="Mauceli E."/>
            <person name="Neuveglise C."/>
            <person name="Oeser B."/>
            <person name="Pearson M."/>
            <person name="Poulain J."/>
            <person name="Poussereau N."/>
            <person name="Quesneville H."/>
            <person name="Rascle C."/>
            <person name="Schumacher J."/>
            <person name="Segurens B."/>
            <person name="Sexton A."/>
            <person name="Silva E."/>
            <person name="Sirven C."/>
            <person name="Soanes D.M."/>
            <person name="Talbot N.J."/>
            <person name="Templeton M."/>
            <person name="Yandava C."/>
            <person name="Yarden O."/>
            <person name="Zeng Q."/>
            <person name="Rollins J.A."/>
            <person name="Lebrun M.H."/>
            <person name="Dickman M."/>
        </authorList>
    </citation>
    <scope>NUCLEOTIDE SEQUENCE [LARGE SCALE GENOMIC DNA]</scope>
    <source>
        <strain evidence="2">T4</strain>
    </source>
</reference>